<dbReference type="Gene3D" id="3.40.50.720">
    <property type="entry name" value="NAD(P)-binding Rossmann-like Domain"/>
    <property type="match status" value="1"/>
</dbReference>
<proteinExistence type="inferred from homology"/>
<accession>A0A6A6SVI2</accession>
<organism evidence="4 5">
    <name type="scientific">Lophiostoma macrostomum CBS 122681</name>
    <dbReference type="NCBI Taxonomy" id="1314788"/>
    <lineage>
        <taxon>Eukaryota</taxon>
        <taxon>Fungi</taxon>
        <taxon>Dikarya</taxon>
        <taxon>Ascomycota</taxon>
        <taxon>Pezizomycotina</taxon>
        <taxon>Dothideomycetes</taxon>
        <taxon>Pleosporomycetidae</taxon>
        <taxon>Pleosporales</taxon>
        <taxon>Lophiostomataceae</taxon>
        <taxon>Lophiostoma</taxon>
    </lineage>
</organism>
<evidence type="ECO:0000313" key="4">
    <source>
        <dbReference type="EMBL" id="KAF2650224.1"/>
    </source>
</evidence>
<dbReference type="Pfam" id="PF00106">
    <property type="entry name" value="adh_short"/>
    <property type="match status" value="1"/>
</dbReference>
<evidence type="ECO:0000256" key="1">
    <source>
        <dbReference type="ARBA" id="ARBA00006484"/>
    </source>
</evidence>
<evidence type="ECO:0000256" key="3">
    <source>
        <dbReference type="ARBA" id="ARBA00023002"/>
    </source>
</evidence>
<protein>
    <submittedName>
        <fullName evidence="4">NAD(P)-binding protein</fullName>
    </submittedName>
</protein>
<keyword evidence="3" id="KW-0560">Oxidoreductase</keyword>
<sequence>MGVTFSQFFPPSPSLTEANLPSQKGKVFIVTGGTSGVGFELCRILYLAGGRVYLAGRSEENARHAMEQIEEGSGSSTGTIHFLHLALDDLSTIRPAVDTFLASESRLDVLFNNAGVSNPPAGSVSTQGHELQMATNCLGPYLLTQLLLPTLVKTAEGSRSAAVRVVWTSSIVVDLSAPKDGMNVTDIGQPSKDQQANYTSSKTGNWFLASDLASRVGQHGVLSVTANPGNLKTALTRHMPMIVPILVSPLLYGAVYGAYTELWAGLSPDLSIKDGGTYIIPWGRVHPSPRPDLITALASSEDGGTGLAKAFADWCEKQTAGFR</sequence>
<reference evidence="4" key="1">
    <citation type="journal article" date="2020" name="Stud. Mycol.">
        <title>101 Dothideomycetes genomes: a test case for predicting lifestyles and emergence of pathogens.</title>
        <authorList>
            <person name="Haridas S."/>
            <person name="Albert R."/>
            <person name="Binder M."/>
            <person name="Bloem J."/>
            <person name="Labutti K."/>
            <person name="Salamov A."/>
            <person name="Andreopoulos B."/>
            <person name="Baker S."/>
            <person name="Barry K."/>
            <person name="Bills G."/>
            <person name="Bluhm B."/>
            <person name="Cannon C."/>
            <person name="Castanera R."/>
            <person name="Culley D."/>
            <person name="Daum C."/>
            <person name="Ezra D."/>
            <person name="Gonzalez J."/>
            <person name="Henrissat B."/>
            <person name="Kuo A."/>
            <person name="Liang C."/>
            <person name="Lipzen A."/>
            <person name="Lutzoni F."/>
            <person name="Magnuson J."/>
            <person name="Mondo S."/>
            <person name="Nolan M."/>
            <person name="Ohm R."/>
            <person name="Pangilinan J."/>
            <person name="Park H.-J."/>
            <person name="Ramirez L."/>
            <person name="Alfaro M."/>
            <person name="Sun H."/>
            <person name="Tritt A."/>
            <person name="Yoshinaga Y."/>
            <person name="Zwiers L.-H."/>
            <person name="Turgeon B."/>
            <person name="Goodwin S."/>
            <person name="Spatafora J."/>
            <person name="Crous P."/>
            <person name="Grigoriev I."/>
        </authorList>
    </citation>
    <scope>NUCLEOTIDE SEQUENCE</scope>
    <source>
        <strain evidence="4">CBS 122681</strain>
    </source>
</reference>
<dbReference type="GO" id="GO:0016491">
    <property type="term" value="F:oxidoreductase activity"/>
    <property type="evidence" value="ECO:0007669"/>
    <property type="project" value="UniProtKB-KW"/>
</dbReference>
<dbReference type="Proteomes" id="UP000799324">
    <property type="component" value="Unassembled WGS sequence"/>
</dbReference>
<dbReference type="InterPro" id="IPR002347">
    <property type="entry name" value="SDR_fam"/>
</dbReference>
<name>A0A6A6SVI2_9PLEO</name>
<keyword evidence="5" id="KW-1185">Reference proteome</keyword>
<dbReference type="PANTHER" id="PTHR24320:SF236">
    <property type="entry name" value="SHORT-CHAIN DEHYDROGENASE-RELATED"/>
    <property type="match status" value="1"/>
</dbReference>
<dbReference type="PANTHER" id="PTHR24320">
    <property type="entry name" value="RETINOL DEHYDROGENASE"/>
    <property type="match status" value="1"/>
</dbReference>
<evidence type="ECO:0000313" key="5">
    <source>
        <dbReference type="Proteomes" id="UP000799324"/>
    </source>
</evidence>
<dbReference type="SUPFAM" id="SSF51735">
    <property type="entry name" value="NAD(P)-binding Rossmann-fold domains"/>
    <property type="match status" value="1"/>
</dbReference>
<gene>
    <name evidence="4" type="ORF">K491DRAFT_683205</name>
</gene>
<dbReference type="OrthoDB" id="191139at2759"/>
<dbReference type="PRINTS" id="PR00081">
    <property type="entry name" value="GDHRDH"/>
</dbReference>
<dbReference type="AlphaFoldDB" id="A0A6A6SVI2"/>
<comment type="similarity">
    <text evidence="1">Belongs to the short-chain dehydrogenases/reductases (SDR) family.</text>
</comment>
<keyword evidence="2" id="KW-0521">NADP</keyword>
<dbReference type="InterPro" id="IPR036291">
    <property type="entry name" value="NAD(P)-bd_dom_sf"/>
</dbReference>
<dbReference type="EMBL" id="MU004463">
    <property type="protein sequence ID" value="KAF2650224.1"/>
    <property type="molecule type" value="Genomic_DNA"/>
</dbReference>
<evidence type="ECO:0000256" key="2">
    <source>
        <dbReference type="ARBA" id="ARBA00022857"/>
    </source>
</evidence>